<keyword evidence="9" id="KW-1185">Reference proteome</keyword>
<feature type="transmembrane region" description="Helical" evidence="6">
    <location>
        <begin position="180"/>
        <end position="206"/>
    </location>
</feature>
<feature type="transmembrane region" description="Helical" evidence="6">
    <location>
        <begin position="218"/>
        <end position="246"/>
    </location>
</feature>
<keyword evidence="2 6" id="KW-0812">Transmembrane</keyword>
<evidence type="ECO:0000313" key="9">
    <source>
        <dbReference type="Proteomes" id="UP000235371"/>
    </source>
</evidence>
<evidence type="ECO:0000256" key="1">
    <source>
        <dbReference type="ARBA" id="ARBA00004141"/>
    </source>
</evidence>
<evidence type="ECO:0000259" key="7">
    <source>
        <dbReference type="Pfam" id="PF20684"/>
    </source>
</evidence>
<protein>
    <recommendedName>
        <fullName evidence="7">Rhodopsin domain-containing protein</fullName>
    </recommendedName>
</protein>
<dbReference type="OrthoDB" id="3648173at2759"/>
<dbReference type="AlphaFoldDB" id="A0A2J6SN50"/>
<sequence length="347" mass="38333">MSDTLTSPAGTGADRSSSLIGIGIVCAIIPSLIVMLRVGYRISTRTVSISDICITLAMILNLGHSIVVIIAAVYWGFGKHEADLSANIRNAPQGLLYFWLDQLLSKPTMMFTKLSLIFIYRRLFQTTSTALIRFCRGLNYFLTILIVGYYSATFLIVIFECTPVDKSWHRHKPGTCINKYIFFYFTGAVNITTSLLVISMPLPVLVKLKHRKTKITQLLGLILLGLIDTAASVIRMFTLTSAAASAADFTWTITSSLLATRLENSIAVIAASLVVMRPCFTAIHRMIYPDSHTHRSISGNKYSGYMASPPNKSGGGDVWNKITKVVEVELASRSISTEDILRSQDRF</sequence>
<evidence type="ECO:0000313" key="8">
    <source>
        <dbReference type="EMBL" id="PMD52184.1"/>
    </source>
</evidence>
<comment type="subcellular location">
    <subcellularLocation>
        <location evidence="1">Membrane</location>
        <topology evidence="1">Multi-pass membrane protein</topology>
    </subcellularLocation>
</comment>
<dbReference type="PANTHER" id="PTHR33048:SF123">
    <property type="entry name" value="INTEGRAL MEMBRANE PROTEIN"/>
    <property type="match status" value="1"/>
</dbReference>
<proteinExistence type="inferred from homology"/>
<dbReference type="GeneID" id="36586831"/>
<accession>A0A2J6SN50</accession>
<feature type="transmembrane region" description="Helical" evidence="6">
    <location>
        <begin position="140"/>
        <end position="160"/>
    </location>
</feature>
<dbReference type="InterPro" id="IPR052337">
    <property type="entry name" value="SAT4-like"/>
</dbReference>
<feature type="transmembrane region" description="Helical" evidence="6">
    <location>
        <begin position="52"/>
        <end position="77"/>
    </location>
</feature>
<organism evidence="8 9">
    <name type="scientific">Hyaloscypha bicolor E</name>
    <dbReference type="NCBI Taxonomy" id="1095630"/>
    <lineage>
        <taxon>Eukaryota</taxon>
        <taxon>Fungi</taxon>
        <taxon>Dikarya</taxon>
        <taxon>Ascomycota</taxon>
        <taxon>Pezizomycotina</taxon>
        <taxon>Leotiomycetes</taxon>
        <taxon>Helotiales</taxon>
        <taxon>Hyaloscyphaceae</taxon>
        <taxon>Hyaloscypha</taxon>
        <taxon>Hyaloscypha bicolor</taxon>
    </lineage>
</organism>
<dbReference type="InParanoid" id="A0A2J6SN50"/>
<dbReference type="STRING" id="1095630.A0A2J6SN50"/>
<feature type="domain" description="Rhodopsin" evidence="7">
    <location>
        <begin position="36"/>
        <end position="281"/>
    </location>
</feature>
<dbReference type="GO" id="GO:0016020">
    <property type="term" value="C:membrane"/>
    <property type="evidence" value="ECO:0007669"/>
    <property type="project" value="UniProtKB-SubCell"/>
</dbReference>
<feature type="transmembrane region" description="Helical" evidence="6">
    <location>
        <begin position="97"/>
        <end position="120"/>
    </location>
</feature>
<evidence type="ECO:0000256" key="3">
    <source>
        <dbReference type="ARBA" id="ARBA00022989"/>
    </source>
</evidence>
<reference evidence="8 9" key="1">
    <citation type="submission" date="2016-04" db="EMBL/GenBank/DDBJ databases">
        <title>A degradative enzymes factory behind the ericoid mycorrhizal symbiosis.</title>
        <authorList>
            <consortium name="DOE Joint Genome Institute"/>
            <person name="Martino E."/>
            <person name="Morin E."/>
            <person name="Grelet G."/>
            <person name="Kuo A."/>
            <person name="Kohler A."/>
            <person name="Daghino S."/>
            <person name="Barry K."/>
            <person name="Choi C."/>
            <person name="Cichocki N."/>
            <person name="Clum A."/>
            <person name="Copeland A."/>
            <person name="Hainaut M."/>
            <person name="Haridas S."/>
            <person name="Labutti K."/>
            <person name="Lindquist E."/>
            <person name="Lipzen A."/>
            <person name="Khouja H.-R."/>
            <person name="Murat C."/>
            <person name="Ohm R."/>
            <person name="Olson A."/>
            <person name="Spatafora J."/>
            <person name="Veneault-Fourrey C."/>
            <person name="Henrissat B."/>
            <person name="Grigoriev I."/>
            <person name="Martin F."/>
            <person name="Perotto S."/>
        </authorList>
    </citation>
    <scope>NUCLEOTIDE SEQUENCE [LARGE SCALE GENOMIC DNA]</scope>
    <source>
        <strain evidence="8 9">E</strain>
    </source>
</reference>
<keyword evidence="4 6" id="KW-0472">Membrane</keyword>
<evidence type="ECO:0000256" key="2">
    <source>
        <dbReference type="ARBA" id="ARBA00022692"/>
    </source>
</evidence>
<dbReference type="PANTHER" id="PTHR33048">
    <property type="entry name" value="PTH11-LIKE INTEGRAL MEMBRANE PROTEIN (AFU_ORTHOLOGUE AFUA_5G11245)"/>
    <property type="match status" value="1"/>
</dbReference>
<dbReference type="RefSeq" id="XP_024729088.1">
    <property type="nucleotide sequence ID" value="XM_024878754.1"/>
</dbReference>
<dbReference type="Pfam" id="PF20684">
    <property type="entry name" value="Fung_rhodopsin"/>
    <property type="match status" value="1"/>
</dbReference>
<evidence type="ECO:0000256" key="4">
    <source>
        <dbReference type="ARBA" id="ARBA00023136"/>
    </source>
</evidence>
<comment type="similarity">
    <text evidence="5">Belongs to the SAT4 family.</text>
</comment>
<evidence type="ECO:0000256" key="6">
    <source>
        <dbReference type="SAM" id="Phobius"/>
    </source>
</evidence>
<keyword evidence="3 6" id="KW-1133">Transmembrane helix</keyword>
<dbReference type="Proteomes" id="UP000235371">
    <property type="component" value="Unassembled WGS sequence"/>
</dbReference>
<gene>
    <name evidence="8" type="ORF">K444DRAFT_602978</name>
</gene>
<evidence type="ECO:0000256" key="5">
    <source>
        <dbReference type="ARBA" id="ARBA00038359"/>
    </source>
</evidence>
<name>A0A2J6SN50_9HELO</name>
<dbReference type="EMBL" id="KZ613912">
    <property type="protein sequence ID" value="PMD52184.1"/>
    <property type="molecule type" value="Genomic_DNA"/>
</dbReference>
<dbReference type="InterPro" id="IPR049326">
    <property type="entry name" value="Rhodopsin_dom_fungi"/>
</dbReference>
<feature type="transmembrane region" description="Helical" evidence="6">
    <location>
        <begin position="20"/>
        <end position="40"/>
    </location>
</feature>